<dbReference type="SUPFAM" id="SSF55174">
    <property type="entry name" value="Alpha-L RNA-binding motif"/>
    <property type="match status" value="1"/>
</dbReference>
<organism evidence="14 15">
    <name type="scientific">Anaerovibrio slackiae</name>
    <dbReference type="NCBI Taxonomy" id="2652309"/>
    <lineage>
        <taxon>Bacteria</taxon>
        <taxon>Bacillati</taxon>
        <taxon>Bacillota</taxon>
        <taxon>Negativicutes</taxon>
        <taxon>Selenomonadales</taxon>
        <taxon>Selenomonadaceae</taxon>
        <taxon>Anaerovibrio</taxon>
    </lineage>
</organism>
<comment type="function">
    <text evidence="11">Catalyzes the attachment of tyrosine to tRNA(Tyr) in a two-step reaction: tyrosine is first activated by ATP to form Tyr-AMP and then transferred to the acceptor end of tRNA(Tyr).</text>
</comment>
<dbReference type="FunFam" id="1.10.240.10:FF:000001">
    <property type="entry name" value="Tyrosine--tRNA ligase"/>
    <property type="match status" value="1"/>
</dbReference>
<dbReference type="InterPro" id="IPR024107">
    <property type="entry name" value="Tyr-tRNA-ligase_bac_1"/>
</dbReference>
<dbReference type="GeneID" id="96778779"/>
<proteinExistence type="inferred from homology"/>
<comment type="subcellular location">
    <subcellularLocation>
        <location evidence="1 11">Cytoplasm</location>
    </subcellularLocation>
</comment>
<dbReference type="GO" id="GO:0005524">
    <property type="term" value="F:ATP binding"/>
    <property type="evidence" value="ECO:0007669"/>
    <property type="project" value="UniProtKB-UniRule"/>
</dbReference>
<evidence type="ECO:0000313" key="14">
    <source>
        <dbReference type="EMBL" id="MSU08845.1"/>
    </source>
</evidence>
<dbReference type="SUPFAM" id="SSF52374">
    <property type="entry name" value="Nucleotidylyl transferase"/>
    <property type="match status" value="1"/>
</dbReference>
<dbReference type="CDD" id="cd00805">
    <property type="entry name" value="TyrRS_core"/>
    <property type="match status" value="1"/>
</dbReference>
<dbReference type="GO" id="GO:0006437">
    <property type="term" value="P:tyrosyl-tRNA aminoacylation"/>
    <property type="evidence" value="ECO:0007669"/>
    <property type="project" value="UniProtKB-UniRule"/>
</dbReference>
<accession>A0A6I2UGE4</accession>
<keyword evidence="5 11" id="KW-0067">ATP-binding</keyword>
<evidence type="ECO:0000256" key="3">
    <source>
        <dbReference type="ARBA" id="ARBA00022598"/>
    </source>
</evidence>
<comment type="subunit">
    <text evidence="11">Homodimer.</text>
</comment>
<evidence type="ECO:0000256" key="9">
    <source>
        <dbReference type="ARBA" id="ARBA00048248"/>
    </source>
</evidence>
<dbReference type="GO" id="GO:0005829">
    <property type="term" value="C:cytosol"/>
    <property type="evidence" value="ECO:0007669"/>
    <property type="project" value="TreeGrafter"/>
</dbReference>
<dbReference type="InterPro" id="IPR036986">
    <property type="entry name" value="S4_RNA-bd_sf"/>
</dbReference>
<dbReference type="PANTHER" id="PTHR11766">
    <property type="entry name" value="TYROSYL-TRNA SYNTHETASE"/>
    <property type="match status" value="1"/>
</dbReference>
<dbReference type="HAMAP" id="MF_02006">
    <property type="entry name" value="Tyr_tRNA_synth_type1"/>
    <property type="match status" value="1"/>
</dbReference>
<dbReference type="InterPro" id="IPR024088">
    <property type="entry name" value="Tyr-tRNA-ligase_bac-type"/>
</dbReference>
<keyword evidence="6 12" id="KW-0694">RNA-binding</keyword>
<keyword evidence="4 11" id="KW-0547">Nucleotide-binding</keyword>
<dbReference type="Gene3D" id="1.10.240.10">
    <property type="entry name" value="Tyrosyl-Transfer RNA Synthetase"/>
    <property type="match status" value="1"/>
</dbReference>
<dbReference type="PROSITE" id="PS50889">
    <property type="entry name" value="S4"/>
    <property type="match status" value="1"/>
</dbReference>
<dbReference type="Gene3D" id="3.40.50.620">
    <property type="entry name" value="HUPs"/>
    <property type="match status" value="1"/>
</dbReference>
<name>A0A6I2UGE4_9FIRM</name>
<dbReference type="Pfam" id="PF22421">
    <property type="entry name" value="SYY_C-terminal"/>
    <property type="match status" value="1"/>
</dbReference>
<evidence type="ECO:0000259" key="13">
    <source>
        <dbReference type="Pfam" id="PF22421"/>
    </source>
</evidence>
<dbReference type="FunFam" id="3.40.50.620:FF:000008">
    <property type="entry name" value="Tyrosine--tRNA ligase"/>
    <property type="match status" value="1"/>
</dbReference>
<feature type="short sequence motif" description="'KMSKS' region" evidence="11">
    <location>
        <begin position="229"/>
        <end position="233"/>
    </location>
</feature>
<comment type="caution">
    <text evidence="14">The sequence shown here is derived from an EMBL/GenBank/DDBJ whole genome shotgun (WGS) entry which is preliminary data.</text>
</comment>
<keyword evidence="3 11" id="KW-0436">Ligase</keyword>
<keyword evidence="7 11" id="KW-0648">Protein biosynthesis</keyword>
<evidence type="ECO:0000256" key="6">
    <source>
        <dbReference type="ARBA" id="ARBA00022884"/>
    </source>
</evidence>
<dbReference type="InterPro" id="IPR002307">
    <property type="entry name" value="Tyr-tRNA-ligase"/>
</dbReference>
<evidence type="ECO:0000256" key="8">
    <source>
        <dbReference type="ARBA" id="ARBA00023146"/>
    </source>
</evidence>
<evidence type="ECO:0000256" key="2">
    <source>
        <dbReference type="ARBA" id="ARBA00022490"/>
    </source>
</evidence>
<dbReference type="PRINTS" id="PR01040">
    <property type="entry name" value="TRNASYNTHTYR"/>
</dbReference>
<dbReference type="InterPro" id="IPR054608">
    <property type="entry name" value="SYY-like_C"/>
</dbReference>
<dbReference type="AlphaFoldDB" id="A0A6I2UGE4"/>
<keyword evidence="8 11" id="KW-0030">Aminoacyl-tRNA synthetase</keyword>
<dbReference type="GO" id="GO:0004831">
    <property type="term" value="F:tyrosine-tRNA ligase activity"/>
    <property type="evidence" value="ECO:0007669"/>
    <property type="project" value="UniProtKB-UniRule"/>
</dbReference>
<dbReference type="PANTHER" id="PTHR11766:SF0">
    <property type="entry name" value="TYROSINE--TRNA LIGASE, MITOCHONDRIAL"/>
    <property type="match status" value="1"/>
</dbReference>
<dbReference type="RefSeq" id="WP_277008888.1">
    <property type="nucleotide sequence ID" value="NZ_JAQXJM010000179.1"/>
</dbReference>
<feature type="binding site" evidence="11">
    <location>
        <position position="173"/>
    </location>
    <ligand>
        <name>L-tyrosine</name>
        <dbReference type="ChEBI" id="CHEBI:58315"/>
    </ligand>
</feature>
<dbReference type="Proteomes" id="UP000433181">
    <property type="component" value="Unassembled WGS sequence"/>
</dbReference>
<evidence type="ECO:0000256" key="7">
    <source>
        <dbReference type="ARBA" id="ARBA00022917"/>
    </source>
</evidence>
<protein>
    <recommendedName>
        <fullName evidence="11">Tyrosine--tRNA ligase</fullName>
        <ecNumber evidence="11">6.1.1.1</ecNumber>
    </recommendedName>
    <alternativeName>
        <fullName evidence="11">Tyrosyl-tRNA synthetase</fullName>
        <shortName evidence="11">TyrRS</shortName>
    </alternativeName>
</protein>
<gene>
    <name evidence="11" type="primary">tyrS</name>
    <name evidence="14" type="ORF">FYJ84_07605</name>
</gene>
<keyword evidence="15" id="KW-1185">Reference proteome</keyword>
<evidence type="ECO:0000256" key="5">
    <source>
        <dbReference type="ARBA" id="ARBA00022840"/>
    </source>
</evidence>
<dbReference type="EC" id="6.1.1.1" evidence="11"/>
<evidence type="ECO:0000256" key="10">
    <source>
        <dbReference type="ARBA" id="ARBA00060965"/>
    </source>
</evidence>
<comment type="similarity">
    <text evidence="10 11">Belongs to the class-I aminoacyl-tRNA synthetase family. TyrS type 1 subfamily.</text>
</comment>
<evidence type="ECO:0000256" key="12">
    <source>
        <dbReference type="PROSITE-ProRule" id="PRU00182"/>
    </source>
</evidence>
<evidence type="ECO:0000313" key="15">
    <source>
        <dbReference type="Proteomes" id="UP000433181"/>
    </source>
</evidence>
<dbReference type="GO" id="GO:0003723">
    <property type="term" value="F:RNA binding"/>
    <property type="evidence" value="ECO:0007669"/>
    <property type="project" value="UniProtKB-KW"/>
</dbReference>
<reference evidence="14 15" key="1">
    <citation type="submission" date="2019-08" db="EMBL/GenBank/DDBJ databases">
        <title>In-depth cultivation of the pig gut microbiome towards novel bacterial diversity and tailored functional studies.</title>
        <authorList>
            <person name="Wylensek D."/>
            <person name="Hitch T.C.A."/>
            <person name="Clavel T."/>
        </authorList>
    </citation>
    <scope>NUCLEOTIDE SEQUENCE [LARGE SCALE GENOMIC DNA]</scope>
    <source>
        <strain evidence="14 15">WCA-693-APC-5D-A</strain>
    </source>
</reference>
<dbReference type="PROSITE" id="PS00178">
    <property type="entry name" value="AA_TRNA_LIGASE_I"/>
    <property type="match status" value="1"/>
</dbReference>
<dbReference type="GO" id="GO:0042803">
    <property type="term" value="F:protein homodimerization activity"/>
    <property type="evidence" value="ECO:0007669"/>
    <property type="project" value="UniProtKB-ARBA"/>
</dbReference>
<sequence>MTTSIFDVLKERGYIAQCTNEDEVRSMLANEKVTFYVGFDPTADSLHVGHFLGLMVMAHMQRAGHRPICLVGGGTGTVGDPSGRTDMRKMLTDEDIEYNCNRFKEQMARFIDFSDDKALIVNNGDWLRKLNYIELLRDVGPHFTVNRMLAAECYKNRMEKGLTFLEFNYMIMQSYDFLELHRRYNLKLEMGGDDQWSNIIGGVELTRRKTGDAVYGLTFTLLTKSDGKKMGKTAGGALWLDKEKTPVYDFYQYWRNVDDADVEKCLALLTFLPMDEVRRLGSLQDAAINEAKAVLAYEVTKLVHGAEEADKAKAAAEAVFGGSGSNENMPTIELAGEGVGRKLLDVLVAGKVFASKGEGRRLIQQNGLSLNDAKVADADYVLSDGDFHDGEAIVKKGKKKFYRLVK</sequence>
<dbReference type="Gene3D" id="3.10.290.10">
    <property type="entry name" value="RNA-binding S4 domain"/>
    <property type="match status" value="1"/>
</dbReference>
<dbReference type="NCBIfam" id="TIGR00234">
    <property type="entry name" value="tyrS"/>
    <property type="match status" value="1"/>
</dbReference>
<dbReference type="Pfam" id="PF00579">
    <property type="entry name" value="tRNA-synt_1b"/>
    <property type="match status" value="1"/>
</dbReference>
<feature type="binding site" evidence="11">
    <location>
        <position position="36"/>
    </location>
    <ligand>
        <name>L-tyrosine</name>
        <dbReference type="ChEBI" id="CHEBI:58315"/>
    </ligand>
</feature>
<dbReference type="InterPro" id="IPR014729">
    <property type="entry name" value="Rossmann-like_a/b/a_fold"/>
</dbReference>
<evidence type="ECO:0000256" key="1">
    <source>
        <dbReference type="ARBA" id="ARBA00004496"/>
    </source>
</evidence>
<feature type="binding site" evidence="11">
    <location>
        <position position="169"/>
    </location>
    <ligand>
        <name>L-tyrosine</name>
        <dbReference type="ChEBI" id="CHEBI:58315"/>
    </ligand>
</feature>
<feature type="binding site" evidence="11">
    <location>
        <position position="232"/>
    </location>
    <ligand>
        <name>ATP</name>
        <dbReference type="ChEBI" id="CHEBI:30616"/>
    </ligand>
</feature>
<dbReference type="InterPro" id="IPR001412">
    <property type="entry name" value="aa-tRNA-synth_I_CS"/>
</dbReference>
<comment type="catalytic activity">
    <reaction evidence="9 11">
        <text>tRNA(Tyr) + L-tyrosine + ATP = L-tyrosyl-tRNA(Tyr) + AMP + diphosphate + H(+)</text>
        <dbReference type="Rhea" id="RHEA:10220"/>
        <dbReference type="Rhea" id="RHEA-COMP:9706"/>
        <dbReference type="Rhea" id="RHEA-COMP:9707"/>
        <dbReference type="ChEBI" id="CHEBI:15378"/>
        <dbReference type="ChEBI" id="CHEBI:30616"/>
        <dbReference type="ChEBI" id="CHEBI:33019"/>
        <dbReference type="ChEBI" id="CHEBI:58315"/>
        <dbReference type="ChEBI" id="CHEBI:78442"/>
        <dbReference type="ChEBI" id="CHEBI:78536"/>
        <dbReference type="ChEBI" id="CHEBI:456215"/>
        <dbReference type="EC" id="6.1.1.1"/>
    </reaction>
</comment>
<keyword evidence="2 11" id="KW-0963">Cytoplasm</keyword>
<evidence type="ECO:0000256" key="4">
    <source>
        <dbReference type="ARBA" id="ARBA00022741"/>
    </source>
</evidence>
<evidence type="ECO:0000256" key="11">
    <source>
        <dbReference type="HAMAP-Rule" id="MF_02006"/>
    </source>
</evidence>
<dbReference type="CDD" id="cd00165">
    <property type="entry name" value="S4"/>
    <property type="match status" value="1"/>
</dbReference>
<feature type="short sequence motif" description="'HIGH' region" evidence="11">
    <location>
        <begin position="41"/>
        <end position="50"/>
    </location>
</feature>
<dbReference type="InterPro" id="IPR002305">
    <property type="entry name" value="aa-tRNA-synth_Ic"/>
</dbReference>
<dbReference type="EMBL" id="VUNR01000013">
    <property type="protein sequence ID" value="MSU08845.1"/>
    <property type="molecule type" value="Genomic_DNA"/>
</dbReference>
<feature type="domain" description="Tyrosine--tRNA ligase SYY-like C-terminal" evidence="13">
    <location>
        <begin position="327"/>
        <end position="402"/>
    </location>
</feature>